<evidence type="ECO:0000256" key="1">
    <source>
        <dbReference type="ARBA" id="ARBA00004141"/>
    </source>
</evidence>
<dbReference type="Pfam" id="PF04932">
    <property type="entry name" value="Wzy_C"/>
    <property type="match status" value="1"/>
</dbReference>
<dbReference type="Proteomes" id="UP000294823">
    <property type="component" value="Unassembled WGS sequence"/>
</dbReference>
<feature type="transmembrane region" description="Helical" evidence="5">
    <location>
        <begin position="103"/>
        <end position="122"/>
    </location>
</feature>
<gene>
    <name evidence="7" type="ORF">E0702_07680</name>
</gene>
<dbReference type="InterPro" id="IPR051533">
    <property type="entry name" value="WaaL-like"/>
</dbReference>
<dbReference type="EMBL" id="SLTR01000008">
    <property type="protein sequence ID" value="TDB02895.1"/>
    <property type="molecule type" value="Genomic_DNA"/>
</dbReference>
<evidence type="ECO:0000256" key="5">
    <source>
        <dbReference type="SAM" id="Phobius"/>
    </source>
</evidence>
<feature type="transmembrane region" description="Helical" evidence="5">
    <location>
        <begin position="355"/>
        <end position="372"/>
    </location>
</feature>
<feature type="transmembrane region" description="Helical" evidence="5">
    <location>
        <begin position="27"/>
        <end position="46"/>
    </location>
</feature>
<feature type="domain" description="O-antigen ligase-related" evidence="6">
    <location>
        <begin position="182"/>
        <end position="331"/>
    </location>
</feature>
<evidence type="ECO:0000256" key="3">
    <source>
        <dbReference type="ARBA" id="ARBA00022989"/>
    </source>
</evidence>
<reference evidence="7 8" key="1">
    <citation type="submission" date="2019-03" db="EMBL/GenBank/DDBJ databases">
        <title>Halomonas marinisediminis sp. nov., a moderately halophilic bacterium isolated from the Bohai Gulf.</title>
        <authorList>
            <person name="Ji X."/>
        </authorList>
    </citation>
    <scope>NUCLEOTIDE SEQUENCE [LARGE SCALE GENOMIC DNA]</scope>
    <source>
        <strain evidence="7 8">204</strain>
    </source>
</reference>
<evidence type="ECO:0000256" key="2">
    <source>
        <dbReference type="ARBA" id="ARBA00022692"/>
    </source>
</evidence>
<feature type="transmembrane region" description="Helical" evidence="5">
    <location>
        <begin position="53"/>
        <end position="72"/>
    </location>
</feature>
<feature type="transmembrane region" description="Helical" evidence="5">
    <location>
        <begin position="216"/>
        <end position="234"/>
    </location>
</feature>
<comment type="caution">
    <text evidence="7">The sequence shown here is derived from an EMBL/GenBank/DDBJ whole genome shotgun (WGS) entry which is preliminary data.</text>
</comment>
<proteinExistence type="predicted"/>
<name>A0ABY2D795_9GAMM</name>
<dbReference type="PANTHER" id="PTHR37422">
    <property type="entry name" value="TEICHURONIC ACID BIOSYNTHESIS PROTEIN TUAE"/>
    <property type="match status" value="1"/>
</dbReference>
<sequence length="402" mass="43434">MMRSWSGLAVWSAGALALTFSGSYLVFIILLCVGIPVSVWAGGRLWDNALPMILPVVAALFAFAWLLGGSWHGETLQAFKLVWPTMLMAPMLLVLLLFPPASAWFWAGVLTGGVASGVSSLWQRLVLDEVRSEGAGSLNAILYGNFSLMLAVFCLAGLGWAWGYRRSSLWTVALLAGAGGGLLASVLSGTRGGWVTLPALLGVLWWVYGRRFNTTQMLLLVAGAGLALALVIMLPQTGVQQRIAGGLEHAHRYLEGERGVEHGGRVEIWRGAAMLIAERPVYGWGTRGARIELERLGAEGLIDPRVADYAHAHNDILDAWVRRGLLGVLALLMLYIVPVVLFWSGLNDSCPKQRALATCALLLVVGSFGFGLSYSFMFYPVGVTLYTGWLCVMWGLYCASDT</sequence>
<organism evidence="7 8">
    <name type="scientific">Halomonas marinisediminis</name>
    <dbReference type="NCBI Taxonomy" id="2546095"/>
    <lineage>
        <taxon>Bacteria</taxon>
        <taxon>Pseudomonadati</taxon>
        <taxon>Pseudomonadota</taxon>
        <taxon>Gammaproteobacteria</taxon>
        <taxon>Oceanospirillales</taxon>
        <taxon>Halomonadaceae</taxon>
        <taxon>Halomonas</taxon>
    </lineage>
</organism>
<evidence type="ECO:0000313" key="8">
    <source>
        <dbReference type="Proteomes" id="UP000294823"/>
    </source>
</evidence>
<dbReference type="GO" id="GO:0016874">
    <property type="term" value="F:ligase activity"/>
    <property type="evidence" value="ECO:0007669"/>
    <property type="project" value="UniProtKB-KW"/>
</dbReference>
<evidence type="ECO:0000256" key="4">
    <source>
        <dbReference type="ARBA" id="ARBA00023136"/>
    </source>
</evidence>
<dbReference type="InterPro" id="IPR007016">
    <property type="entry name" value="O-antigen_ligase-rel_domated"/>
</dbReference>
<feature type="transmembrane region" description="Helical" evidence="5">
    <location>
        <begin position="78"/>
        <end position="98"/>
    </location>
</feature>
<feature type="transmembrane region" description="Helical" evidence="5">
    <location>
        <begin position="324"/>
        <end position="343"/>
    </location>
</feature>
<feature type="transmembrane region" description="Helical" evidence="5">
    <location>
        <begin position="169"/>
        <end position="187"/>
    </location>
</feature>
<keyword evidence="3 5" id="KW-1133">Transmembrane helix</keyword>
<accession>A0ABY2D795</accession>
<keyword evidence="2 5" id="KW-0812">Transmembrane</keyword>
<feature type="transmembrane region" description="Helical" evidence="5">
    <location>
        <begin position="142"/>
        <end position="162"/>
    </location>
</feature>
<comment type="subcellular location">
    <subcellularLocation>
        <location evidence="1">Membrane</location>
        <topology evidence="1">Multi-pass membrane protein</topology>
    </subcellularLocation>
</comment>
<protein>
    <submittedName>
        <fullName evidence="7">O-antigen ligase family protein</fullName>
    </submittedName>
</protein>
<feature type="transmembrane region" description="Helical" evidence="5">
    <location>
        <begin position="378"/>
        <end position="399"/>
    </location>
</feature>
<keyword evidence="4 5" id="KW-0472">Membrane</keyword>
<dbReference type="PANTHER" id="PTHR37422:SF17">
    <property type="entry name" value="O-ANTIGEN LIGASE"/>
    <property type="match status" value="1"/>
</dbReference>
<evidence type="ECO:0000259" key="6">
    <source>
        <dbReference type="Pfam" id="PF04932"/>
    </source>
</evidence>
<keyword evidence="8" id="KW-1185">Reference proteome</keyword>
<evidence type="ECO:0000313" key="7">
    <source>
        <dbReference type="EMBL" id="TDB02895.1"/>
    </source>
</evidence>
<feature type="transmembrane region" description="Helical" evidence="5">
    <location>
        <begin position="193"/>
        <end position="209"/>
    </location>
</feature>
<keyword evidence="7" id="KW-0436">Ligase</keyword>